<feature type="binding site" evidence="11">
    <location>
        <position position="82"/>
    </location>
    <ligand>
        <name>substrate</name>
    </ligand>
</feature>
<dbReference type="CDD" id="cd01630">
    <property type="entry name" value="HAD_KDO-like"/>
    <property type="match status" value="1"/>
</dbReference>
<dbReference type="EMBL" id="CP019697">
    <property type="protein sequence ID" value="AQS51810.1"/>
    <property type="molecule type" value="Genomic_DNA"/>
</dbReference>
<dbReference type="KEGG" id="phn:PAEH1_10045"/>
<evidence type="ECO:0000256" key="11">
    <source>
        <dbReference type="PIRSR" id="PIRSR006118-1"/>
    </source>
</evidence>
<evidence type="ECO:0000256" key="8">
    <source>
        <dbReference type="ARBA" id="ARBA00022801"/>
    </source>
</evidence>
<dbReference type="NCBIfam" id="TIGR01662">
    <property type="entry name" value="HAD-SF-IIIA"/>
    <property type="match status" value="1"/>
</dbReference>
<dbReference type="Proteomes" id="UP000189369">
    <property type="component" value="Chromosome"/>
</dbReference>
<evidence type="ECO:0000256" key="4">
    <source>
        <dbReference type="ARBA" id="ARBA00011881"/>
    </source>
</evidence>
<dbReference type="OrthoDB" id="9805604at2"/>
<evidence type="ECO:0000313" key="15">
    <source>
        <dbReference type="Proteomes" id="UP000189369"/>
    </source>
</evidence>
<dbReference type="RefSeq" id="WP_077734395.1">
    <property type="nucleotide sequence ID" value="NZ_DYTQ01000047.1"/>
</dbReference>
<comment type="similarity">
    <text evidence="3">Belongs to the KdsC family.</text>
</comment>
<dbReference type="FunFam" id="3.40.50.1000:FF:000029">
    <property type="entry name" value="3-deoxy-D-manno-octulosonate 8-phosphate phosphatase KdsC"/>
    <property type="match status" value="1"/>
</dbReference>
<comment type="cofactor">
    <cofactor evidence="2 12">
        <name>Mg(2+)</name>
        <dbReference type="ChEBI" id="CHEBI:18420"/>
    </cofactor>
</comment>
<evidence type="ECO:0000256" key="6">
    <source>
        <dbReference type="ARBA" id="ARBA00020092"/>
    </source>
</evidence>
<dbReference type="Pfam" id="PF08282">
    <property type="entry name" value="Hydrolase_3"/>
    <property type="match status" value="1"/>
</dbReference>
<keyword evidence="7 12" id="KW-0479">Metal-binding</keyword>
<dbReference type="GO" id="GO:0019143">
    <property type="term" value="F:3-deoxy-manno-octulosonate-8-phosphatase activity"/>
    <property type="evidence" value="ECO:0007669"/>
    <property type="project" value="UniProtKB-EC"/>
</dbReference>
<dbReference type="EC" id="3.1.3.45" evidence="5"/>
<feature type="binding site" evidence="11">
    <location>
        <position position="38"/>
    </location>
    <ligand>
        <name>substrate</name>
    </ligand>
</feature>
<dbReference type="InterPro" id="IPR006549">
    <property type="entry name" value="HAD-SF_hydro_IIIA"/>
</dbReference>
<dbReference type="EMBL" id="DYTQ01000047">
    <property type="protein sequence ID" value="HJH23677.1"/>
    <property type="molecule type" value="Genomic_DNA"/>
</dbReference>
<dbReference type="STRING" id="643674.PAEH1_10045"/>
<name>A0A1U9K187_9BURK</name>
<evidence type="ECO:0000256" key="1">
    <source>
        <dbReference type="ARBA" id="ARBA00000898"/>
    </source>
</evidence>
<evidence type="ECO:0000256" key="10">
    <source>
        <dbReference type="ARBA" id="ARBA00031051"/>
    </source>
</evidence>
<dbReference type="GO" id="GO:0008781">
    <property type="term" value="F:N-acylneuraminate cytidylyltransferase activity"/>
    <property type="evidence" value="ECO:0007669"/>
    <property type="project" value="TreeGrafter"/>
</dbReference>
<evidence type="ECO:0000256" key="7">
    <source>
        <dbReference type="ARBA" id="ARBA00022723"/>
    </source>
</evidence>
<proteinExistence type="inferred from homology"/>
<comment type="catalytic activity">
    <reaction evidence="1">
        <text>3-deoxy-alpha-D-manno-2-octulosonate-8-phosphate + H2O = 3-deoxy-alpha-D-manno-oct-2-ulosonate + phosphate</text>
        <dbReference type="Rhea" id="RHEA:11500"/>
        <dbReference type="ChEBI" id="CHEBI:15377"/>
        <dbReference type="ChEBI" id="CHEBI:43474"/>
        <dbReference type="ChEBI" id="CHEBI:85985"/>
        <dbReference type="ChEBI" id="CHEBI:85986"/>
        <dbReference type="EC" id="3.1.3.45"/>
    </reaction>
</comment>
<dbReference type="PANTHER" id="PTHR21485:SF3">
    <property type="entry name" value="N-ACYLNEURAMINATE CYTIDYLYLTRANSFERASE"/>
    <property type="match status" value="1"/>
</dbReference>
<keyword evidence="9 12" id="KW-0460">Magnesium</keyword>
<evidence type="ECO:0000313" key="14">
    <source>
        <dbReference type="EMBL" id="HJH23677.1"/>
    </source>
</evidence>
<dbReference type="Gene3D" id="3.40.50.1000">
    <property type="entry name" value="HAD superfamily/HAD-like"/>
    <property type="match status" value="1"/>
</dbReference>
<reference evidence="13 15" key="1">
    <citation type="submission" date="2017-01" db="EMBL/GenBank/DDBJ databases">
        <title>Complete Genome Sequence of Paenalcaligenes hominis, Isolated from a paraplegic Patient with neurogenic bladder.</title>
        <authorList>
            <person name="Mukhopadhyay R."/>
            <person name="Joaquin J."/>
            <person name="Hogue R."/>
            <person name="Kilaru A."/>
            <person name="Jospin G."/>
            <person name="Mars K."/>
            <person name="Eisen J.A."/>
            <person name="Chaturvedi V."/>
        </authorList>
    </citation>
    <scope>NUCLEOTIDE SEQUENCE [LARGE SCALE GENOMIC DNA]</scope>
    <source>
        <strain evidence="13 15">15S00501</strain>
    </source>
</reference>
<dbReference type="InterPro" id="IPR023214">
    <property type="entry name" value="HAD_sf"/>
</dbReference>
<dbReference type="SFLD" id="SFLDG01138">
    <property type="entry name" value="C1.6.2:_Deoxy-d-mannose-octulo"/>
    <property type="match status" value="1"/>
</dbReference>
<dbReference type="NCBIfam" id="TIGR01670">
    <property type="entry name" value="KdsC-phosphatas"/>
    <property type="match status" value="1"/>
</dbReference>
<evidence type="ECO:0000313" key="13">
    <source>
        <dbReference type="EMBL" id="AQS51810.1"/>
    </source>
</evidence>
<evidence type="ECO:0000256" key="5">
    <source>
        <dbReference type="ARBA" id="ARBA00013066"/>
    </source>
</evidence>
<comment type="subunit">
    <text evidence="4">Homotetramer.</text>
</comment>
<feature type="binding site" evidence="11">
    <location>
        <position position="106"/>
    </location>
    <ligand>
        <name>substrate</name>
    </ligand>
</feature>
<reference evidence="14" key="3">
    <citation type="submission" date="2021-09" db="EMBL/GenBank/DDBJ databases">
        <authorList>
            <person name="Gilroy R."/>
        </authorList>
    </citation>
    <scope>NUCLEOTIDE SEQUENCE</scope>
    <source>
        <strain evidence="14">CHK175-13533</strain>
    </source>
</reference>
<sequence>MSQSTSIPHPVESLLLAPIAAETQERLRKVRLMVFDVDGVLTDGRLFYNEDGECLKAFHALDGYGLRLLQECGITVAMITGRQGTIVSRRASELGINEVHQGIRDKAAVLQQLAQQYSLDMTQIGFMGDDLIDLSAMKRVGFVASVPNAPQYIRQLAHWVSDIEGGYGAARKCCDLILAAQGRLGHYFTQSPPVSLITGSPQ</sequence>
<gene>
    <name evidence="14" type="ORF">K8U84_03890</name>
    <name evidence="13" type="ORF">PAEH1_10045</name>
</gene>
<evidence type="ECO:0000256" key="12">
    <source>
        <dbReference type="PIRSR" id="PIRSR006118-2"/>
    </source>
</evidence>
<reference evidence="14" key="2">
    <citation type="journal article" date="2021" name="PeerJ">
        <title>Extensive microbial diversity within the chicken gut microbiome revealed by metagenomics and culture.</title>
        <authorList>
            <person name="Gilroy R."/>
            <person name="Ravi A."/>
            <person name="Getino M."/>
            <person name="Pursley I."/>
            <person name="Horton D.L."/>
            <person name="Alikhan N.F."/>
            <person name="Baker D."/>
            <person name="Gharbi K."/>
            <person name="Hall N."/>
            <person name="Watson M."/>
            <person name="Adriaenssens E.M."/>
            <person name="Foster-Nyarko E."/>
            <person name="Jarju S."/>
            <person name="Secka A."/>
            <person name="Antonio M."/>
            <person name="Oren A."/>
            <person name="Chaudhuri R.R."/>
            <person name="La Ragione R."/>
            <person name="Hildebrand F."/>
            <person name="Pallen M.J."/>
        </authorList>
    </citation>
    <scope>NUCLEOTIDE SEQUENCE</scope>
    <source>
        <strain evidence="14">CHK175-13533</strain>
    </source>
</reference>
<feature type="binding site" evidence="12">
    <location>
        <position position="129"/>
    </location>
    <ligand>
        <name>Mg(2+)</name>
        <dbReference type="ChEBI" id="CHEBI:18420"/>
    </ligand>
</feature>
<dbReference type="InterPro" id="IPR036412">
    <property type="entry name" value="HAD-like_sf"/>
</dbReference>
<dbReference type="SFLD" id="SFLDS00003">
    <property type="entry name" value="Haloacid_Dehalogenase"/>
    <property type="match status" value="1"/>
</dbReference>
<dbReference type="PIRSF" id="PIRSF006118">
    <property type="entry name" value="KDO8-P_Ptase"/>
    <property type="match status" value="1"/>
</dbReference>
<dbReference type="SUPFAM" id="SSF56784">
    <property type="entry name" value="HAD-like"/>
    <property type="match status" value="1"/>
</dbReference>
<feature type="binding site" evidence="11">
    <location>
        <position position="67"/>
    </location>
    <ligand>
        <name>substrate</name>
    </ligand>
</feature>
<evidence type="ECO:0000256" key="3">
    <source>
        <dbReference type="ARBA" id="ARBA00005893"/>
    </source>
</evidence>
<dbReference type="InterPro" id="IPR010023">
    <property type="entry name" value="KdsC_fam"/>
</dbReference>
<accession>A0A1U9K187</accession>
<evidence type="ECO:0000256" key="9">
    <source>
        <dbReference type="ARBA" id="ARBA00022842"/>
    </source>
</evidence>
<organism evidence="13 15">
    <name type="scientific">Paenalcaligenes hominis</name>
    <dbReference type="NCBI Taxonomy" id="643674"/>
    <lineage>
        <taxon>Bacteria</taxon>
        <taxon>Pseudomonadati</taxon>
        <taxon>Pseudomonadota</taxon>
        <taxon>Betaproteobacteria</taxon>
        <taxon>Burkholderiales</taxon>
        <taxon>Alcaligenaceae</taxon>
        <taxon>Paenalcaligenes</taxon>
    </lineage>
</organism>
<feature type="binding site" evidence="11">
    <location>
        <position position="90"/>
    </location>
    <ligand>
        <name>substrate</name>
    </ligand>
</feature>
<evidence type="ECO:0000256" key="2">
    <source>
        <dbReference type="ARBA" id="ARBA00001946"/>
    </source>
</evidence>
<feature type="binding site" evidence="12">
    <location>
        <position position="36"/>
    </location>
    <ligand>
        <name>Mg(2+)</name>
        <dbReference type="ChEBI" id="CHEBI:18420"/>
    </ligand>
</feature>
<dbReference type="SFLD" id="SFLDG01136">
    <property type="entry name" value="C1.6:_Phosphoserine_Phosphatas"/>
    <property type="match status" value="1"/>
</dbReference>
<keyword evidence="8 14" id="KW-0378">Hydrolase</keyword>
<dbReference type="InterPro" id="IPR050793">
    <property type="entry name" value="CMP-NeuNAc_synthase"/>
</dbReference>
<dbReference type="PANTHER" id="PTHR21485">
    <property type="entry name" value="HAD SUPERFAMILY MEMBERS CMAS AND KDSC"/>
    <property type="match status" value="1"/>
</dbReference>
<dbReference type="GO" id="GO:0046872">
    <property type="term" value="F:metal ion binding"/>
    <property type="evidence" value="ECO:0007669"/>
    <property type="project" value="UniProtKB-KW"/>
</dbReference>
<dbReference type="Proteomes" id="UP000700248">
    <property type="component" value="Unassembled WGS sequence"/>
</dbReference>
<protein>
    <recommendedName>
        <fullName evidence="6">3-deoxy-D-manno-octulosonate 8-phosphate phosphatase KdsC</fullName>
        <ecNumber evidence="5">3.1.3.45</ecNumber>
    </recommendedName>
    <alternativeName>
        <fullName evidence="10">KDO 8-P phosphatase</fullName>
    </alternativeName>
</protein>
<dbReference type="AlphaFoldDB" id="A0A1U9K187"/>